<dbReference type="Proteomes" id="UP000799436">
    <property type="component" value="Unassembled WGS sequence"/>
</dbReference>
<evidence type="ECO:0000313" key="2">
    <source>
        <dbReference type="Proteomes" id="UP000799436"/>
    </source>
</evidence>
<evidence type="ECO:0000313" key="1">
    <source>
        <dbReference type="EMBL" id="KAF2767684.1"/>
    </source>
</evidence>
<dbReference type="AlphaFoldDB" id="A0A6G1L610"/>
<reference evidence="1" key="1">
    <citation type="journal article" date="2020" name="Stud. Mycol.">
        <title>101 Dothideomycetes genomes: a test case for predicting lifestyles and emergence of pathogens.</title>
        <authorList>
            <person name="Haridas S."/>
            <person name="Albert R."/>
            <person name="Binder M."/>
            <person name="Bloem J."/>
            <person name="Labutti K."/>
            <person name="Salamov A."/>
            <person name="Andreopoulos B."/>
            <person name="Baker S."/>
            <person name="Barry K."/>
            <person name="Bills G."/>
            <person name="Bluhm B."/>
            <person name="Cannon C."/>
            <person name="Castanera R."/>
            <person name="Culley D."/>
            <person name="Daum C."/>
            <person name="Ezra D."/>
            <person name="Gonzalez J."/>
            <person name="Henrissat B."/>
            <person name="Kuo A."/>
            <person name="Liang C."/>
            <person name="Lipzen A."/>
            <person name="Lutzoni F."/>
            <person name="Magnuson J."/>
            <person name="Mondo S."/>
            <person name="Nolan M."/>
            <person name="Ohm R."/>
            <person name="Pangilinan J."/>
            <person name="Park H.-J."/>
            <person name="Ramirez L."/>
            <person name="Alfaro M."/>
            <person name="Sun H."/>
            <person name="Tritt A."/>
            <person name="Yoshinaga Y."/>
            <person name="Zwiers L.-H."/>
            <person name="Turgeon B."/>
            <person name="Goodwin S."/>
            <person name="Spatafora J."/>
            <person name="Crous P."/>
            <person name="Grigoriev I."/>
        </authorList>
    </citation>
    <scope>NUCLEOTIDE SEQUENCE</scope>
    <source>
        <strain evidence="1">CBS 116005</strain>
    </source>
</reference>
<proteinExistence type="predicted"/>
<sequence>MDQSPFGRLPPELRNRIYGFVFECDRILLFGNPDVTSNIQHPLTRTCKALR</sequence>
<dbReference type="EMBL" id="ML995853">
    <property type="protein sequence ID" value="KAF2767684.1"/>
    <property type="molecule type" value="Genomic_DNA"/>
</dbReference>
<accession>A0A6G1L610</accession>
<name>A0A6G1L610_9PEZI</name>
<organism evidence="1 2">
    <name type="scientific">Teratosphaeria nubilosa</name>
    <dbReference type="NCBI Taxonomy" id="161662"/>
    <lineage>
        <taxon>Eukaryota</taxon>
        <taxon>Fungi</taxon>
        <taxon>Dikarya</taxon>
        <taxon>Ascomycota</taxon>
        <taxon>Pezizomycotina</taxon>
        <taxon>Dothideomycetes</taxon>
        <taxon>Dothideomycetidae</taxon>
        <taxon>Mycosphaerellales</taxon>
        <taxon>Teratosphaeriaceae</taxon>
        <taxon>Teratosphaeria</taxon>
    </lineage>
</organism>
<keyword evidence="2" id="KW-1185">Reference proteome</keyword>
<protein>
    <submittedName>
        <fullName evidence="1">Uncharacterized protein</fullName>
    </submittedName>
</protein>
<dbReference type="OrthoDB" id="5413827at2759"/>
<gene>
    <name evidence="1" type="ORF">EJ03DRAFT_329019</name>
</gene>